<dbReference type="InterPro" id="IPR014758">
    <property type="entry name" value="Met-tRNA_synth"/>
</dbReference>
<dbReference type="PANTHER" id="PTHR43326:SF1">
    <property type="entry name" value="METHIONINE--TRNA LIGASE, MITOCHONDRIAL"/>
    <property type="match status" value="1"/>
</dbReference>
<dbReference type="CDD" id="cd00814">
    <property type="entry name" value="MetRS_core"/>
    <property type="match status" value="1"/>
</dbReference>
<dbReference type="InterPro" id="IPR009080">
    <property type="entry name" value="tRNAsynth_Ia_anticodon-bd"/>
</dbReference>
<dbReference type="FunFam" id="2.170.220.10:FF:000001">
    <property type="entry name" value="methionine--tRNA ligase, mitochondrial"/>
    <property type="match status" value="1"/>
</dbReference>
<comment type="caution">
    <text evidence="12">The sequence shown here is derived from an EMBL/GenBank/DDBJ whole genome shotgun (WGS) entry which is preliminary data.</text>
</comment>
<dbReference type="SUPFAM" id="SSF52374">
    <property type="entry name" value="Nucleotidylyl transferase"/>
    <property type="match status" value="1"/>
</dbReference>
<feature type="domain" description="Methionyl/Leucyl tRNA synthetase" evidence="11">
    <location>
        <begin position="30"/>
        <end position="391"/>
    </location>
</feature>
<evidence type="ECO:0000256" key="7">
    <source>
        <dbReference type="ARBA" id="ARBA00026124"/>
    </source>
</evidence>
<dbReference type="Gene3D" id="2.170.220.10">
    <property type="match status" value="1"/>
</dbReference>
<evidence type="ECO:0000313" key="12">
    <source>
        <dbReference type="EMBL" id="RZF46085.1"/>
    </source>
</evidence>
<dbReference type="GO" id="GO:0004825">
    <property type="term" value="F:methionine-tRNA ligase activity"/>
    <property type="evidence" value="ECO:0007669"/>
    <property type="project" value="UniProtKB-EC"/>
</dbReference>
<dbReference type="OrthoDB" id="24670at2759"/>
<dbReference type="Proteomes" id="UP000291343">
    <property type="component" value="Unassembled WGS sequence"/>
</dbReference>
<evidence type="ECO:0000256" key="2">
    <source>
        <dbReference type="ARBA" id="ARBA00022598"/>
    </source>
</evidence>
<dbReference type="SMR" id="A0A482XJ59"/>
<evidence type="ECO:0000256" key="10">
    <source>
        <dbReference type="RuleBase" id="RU363039"/>
    </source>
</evidence>
<dbReference type="Pfam" id="PF09334">
    <property type="entry name" value="tRNA-synt_1g"/>
    <property type="match status" value="1"/>
</dbReference>
<dbReference type="Gene3D" id="3.40.50.620">
    <property type="entry name" value="HUPs"/>
    <property type="match status" value="1"/>
</dbReference>
<dbReference type="InterPro" id="IPR014729">
    <property type="entry name" value="Rossmann-like_a/b/a_fold"/>
</dbReference>
<dbReference type="Gene3D" id="1.10.730.10">
    <property type="entry name" value="Isoleucyl-tRNA Synthetase, Domain 1"/>
    <property type="match status" value="1"/>
</dbReference>
<dbReference type="NCBIfam" id="TIGR00398">
    <property type="entry name" value="metG"/>
    <property type="match status" value="1"/>
</dbReference>
<evidence type="ECO:0000256" key="1">
    <source>
        <dbReference type="ARBA" id="ARBA00012838"/>
    </source>
</evidence>
<keyword evidence="6 10" id="KW-0030">Aminoacyl-tRNA synthetase</keyword>
<dbReference type="InterPro" id="IPR041872">
    <property type="entry name" value="Anticodon_Met"/>
</dbReference>
<reference evidence="12 13" key="1">
    <citation type="journal article" date="2017" name="Gigascience">
        <title>Genome sequence of the small brown planthopper, Laodelphax striatellus.</title>
        <authorList>
            <person name="Zhu J."/>
            <person name="Jiang F."/>
            <person name="Wang X."/>
            <person name="Yang P."/>
            <person name="Bao Y."/>
            <person name="Zhao W."/>
            <person name="Wang W."/>
            <person name="Lu H."/>
            <person name="Wang Q."/>
            <person name="Cui N."/>
            <person name="Li J."/>
            <person name="Chen X."/>
            <person name="Luo L."/>
            <person name="Yu J."/>
            <person name="Kang L."/>
            <person name="Cui F."/>
        </authorList>
    </citation>
    <scope>NUCLEOTIDE SEQUENCE [LARGE SCALE GENOMIC DNA]</scope>
    <source>
        <strain evidence="12">Lst14</strain>
    </source>
</reference>
<dbReference type="FunCoup" id="A0A482XJ59">
    <property type="interactions" value="1289"/>
</dbReference>
<accession>A0A482XJ59</accession>
<dbReference type="EMBL" id="QKKF02007188">
    <property type="protein sequence ID" value="RZF46085.1"/>
    <property type="molecule type" value="Genomic_DNA"/>
</dbReference>
<dbReference type="InterPro" id="IPR015413">
    <property type="entry name" value="Methionyl/Leucyl_tRNA_Synth"/>
</dbReference>
<dbReference type="CDD" id="cd07957">
    <property type="entry name" value="Anticodon_Ia_Met"/>
    <property type="match status" value="1"/>
</dbReference>
<evidence type="ECO:0000256" key="8">
    <source>
        <dbReference type="ARBA" id="ARBA00030331"/>
    </source>
</evidence>
<comment type="similarity">
    <text evidence="10">Belongs to the class-I aminoacyl-tRNA synthetase family.</text>
</comment>
<evidence type="ECO:0000256" key="3">
    <source>
        <dbReference type="ARBA" id="ARBA00022741"/>
    </source>
</evidence>
<organism evidence="12 13">
    <name type="scientific">Laodelphax striatellus</name>
    <name type="common">Small brown planthopper</name>
    <name type="synonym">Delphax striatella</name>
    <dbReference type="NCBI Taxonomy" id="195883"/>
    <lineage>
        <taxon>Eukaryota</taxon>
        <taxon>Metazoa</taxon>
        <taxon>Ecdysozoa</taxon>
        <taxon>Arthropoda</taxon>
        <taxon>Hexapoda</taxon>
        <taxon>Insecta</taxon>
        <taxon>Pterygota</taxon>
        <taxon>Neoptera</taxon>
        <taxon>Paraneoptera</taxon>
        <taxon>Hemiptera</taxon>
        <taxon>Auchenorrhyncha</taxon>
        <taxon>Fulgoroidea</taxon>
        <taxon>Delphacidae</taxon>
        <taxon>Criomorphinae</taxon>
        <taxon>Laodelphax</taxon>
    </lineage>
</organism>
<gene>
    <name evidence="12" type="ORF">LSTR_LSTR004798</name>
</gene>
<keyword evidence="3 10" id="KW-0547">Nucleotide-binding</keyword>
<protein>
    <recommendedName>
        <fullName evidence="7">Methionine--tRNA ligase, mitochondrial</fullName>
        <ecNumber evidence="1">6.1.1.10</ecNumber>
    </recommendedName>
    <alternativeName>
        <fullName evidence="8">Mitochondrial methionyl-tRNA synthetase</fullName>
    </alternativeName>
</protein>
<keyword evidence="4 10" id="KW-0067">ATP-binding</keyword>
<dbReference type="InParanoid" id="A0A482XJ59"/>
<dbReference type="AlphaFoldDB" id="A0A482XJ59"/>
<dbReference type="InterPro" id="IPR033911">
    <property type="entry name" value="MetRS_core"/>
</dbReference>
<dbReference type="SUPFAM" id="SSF47323">
    <property type="entry name" value="Anticodon-binding domain of a subclass of class I aminoacyl-tRNA synthetases"/>
    <property type="match status" value="1"/>
</dbReference>
<keyword evidence="13" id="KW-1185">Reference proteome</keyword>
<dbReference type="PANTHER" id="PTHR43326">
    <property type="entry name" value="METHIONYL-TRNA SYNTHETASE"/>
    <property type="match status" value="1"/>
</dbReference>
<evidence type="ECO:0000256" key="6">
    <source>
        <dbReference type="ARBA" id="ARBA00023146"/>
    </source>
</evidence>
<evidence type="ECO:0000256" key="5">
    <source>
        <dbReference type="ARBA" id="ARBA00022917"/>
    </source>
</evidence>
<evidence type="ECO:0000256" key="4">
    <source>
        <dbReference type="ARBA" id="ARBA00022840"/>
    </source>
</evidence>
<dbReference type="EC" id="6.1.1.10" evidence="1"/>
<dbReference type="STRING" id="195883.A0A482XJ59"/>
<dbReference type="InterPro" id="IPR023457">
    <property type="entry name" value="Met-tRNA_synth_2"/>
</dbReference>
<evidence type="ECO:0000313" key="13">
    <source>
        <dbReference type="Proteomes" id="UP000291343"/>
    </source>
</evidence>
<evidence type="ECO:0000259" key="11">
    <source>
        <dbReference type="Pfam" id="PF09334"/>
    </source>
</evidence>
<comment type="catalytic activity">
    <reaction evidence="9">
        <text>tRNA(Met) + L-methionine + ATP = L-methionyl-tRNA(Met) + AMP + diphosphate</text>
        <dbReference type="Rhea" id="RHEA:13481"/>
        <dbReference type="Rhea" id="RHEA-COMP:9667"/>
        <dbReference type="Rhea" id="RHEA-COMP:9698"/>
        <dbReference type="ChEBI" id="CHEBI:30616"/>
        <dbReference type="ChEBI" id="CHEBI:33019"/>
        <dbReference type="ChEBI" id="CHEBI:57844"/>
        <dbReference type="ChEBI" id="CHEBI:78442"/>
        <dbReference type="ChEBI" id="CHEBI:78530"/>
        <dbReference type="ChEBI" id="CHEBI:456215"/>
        <dbReference type="EC" id="6.1.1.10"/>
    </reaction>
</comment>
<evidence type="ECO:0000256" key="9">
    <source>
        <dbReference type="ARBA" id="ARBA00047364"/>
    </source>
</evidence>
<dbReference type="GO" id="GO:0006431">
    <property type="term" value="P:methionyl-tRNA aminoacylation"/>
    <property type="evidence" value="ECO:0007669"/>
    <property type="project" value="InterPro"/>
</dbReference>
<keyword evidence="2 10" id="KW-0436">Ligase</keyword>
<keyword evidence="5 10" id="KW-0648">Protein biosynthesis</keyword>
<name>A0A482XJ59_LAOST</name>
<dbReference type="GO" id="GO:0005739">
    <property type="term" value="C:mitochondrion"/>
    <property type="evidence" value="ECO:0007669"/>
    <property type="project" value="UniProtKB-ARBA"/>
</dbReference>
<proteinExistence type="inferred from homology"/>
<dbReference type="PRINTS" id="PR01041">
    <property type="entry name" value="TRNASYNTHMET"/>
</dbReference>
<dbReference type="GO" id="GO:0005524">
    <property type="term" value="F:ATP binding"/>
    <property type="evidence" value="ECO:0007669"/>
    <property type="project" value="UniProtKB-KW"/>
</dbReference>
<sequence>MYKLTRNLSKTRFTVVGVNIIDCFRRNGSYYITTPIFYVNSAPHLGHLYTALISDASHRFHQLLGQNDTFFATGTDEHGSKIQQAAVNANMSLPDFCTRISEEYKTMFTHFDVRYSDFVRTSQDRHVSAVQHFWKELKSRGHIYKGSYAGWYCVADEAFLTESQLKVQKLSDGKEINVSSESGRIVEWTEEDNYKFKLSHFKDDLLHWLKNETTVQPSKFHKILVRTIEEGAMDVDLSISRPAKRVHWGVPVPDDADQTVYVWLDALVNYLTVVGYPHKMTRWPPVHVVGKDILKFHAIYWPCFLLASGLEPPRSVQVHSHWIIDGEKMSKSLGNVVDPMQAAEKFTPSGLRYFLLREGTPHSDANFNEEKAINMMNAELADTLGNLLNRCTGKTVNQDQIFPGFSAENYERYCSSSAALLKERLTVLPDEVSDHYKHFNFYKGIEEIILTLHEANRFFEANKPWELRKSKDSRDHLDIVLHVVMETLRISAIGLQPIIPELSSLILNKLGISSNHRLWEHMRCSFAKDSALETCEQRFIPEENVLVYKKIALKK</sequence>